<protein>
    <submittedName>
        <fullName evidence="8">SERINC3</fullName>
    </submittedName>
</protein>
<evidence type="ECO:0000256" key="6">
    <source>
        <dbReference type="SAM" id="MobiDB-lite"/>
    </source>
</evidence>
<evidence type="ECO:0000256" key="2">
    <source>
        <dbReference type="ARBA" id="ARBA00006665"/>
    </source>
</evidence>
<keyword evidence="5 7" id="KW-0472">Membrane</keyword>
<evidence type="ECO:0000313" key="8">
    <source>
        <dbReference type="EMBL" id="KAF6029787.1"/>
    </source>
</evidence>
<evidence type="ECO:0000256" key="1">
    <source>
        <dbReference type="ARBA" id="ARBA00004141"/>
    </source>
</evidence>
<organism evidence="8 9">
    <name type="scientific">Bugula neritina</name>
    <name type="common">Brown bryozoan</name>
    <name type="synonym">Sertularia neritina</name>
    <dbReference type="NCBI Taxonomy" id="10212"/>
    <lineage>
        <taxon>Eukaryota</taxon>
        <taxon>Metazoa</taxon>
        <taxon>Spiralia</taxon>
        <taxon>Lophotrochozoa</taxon>
        <taxon>Bryozoa</taxon>
        <taxon>Gymnolaemata</taxon>
        <taxon>Cheilostomatida</taxon>
        <taxon>Flustrina</taxon>
        <taxon>Buguloidea</taxon>
        <taxon>Bugulidae</taxon>
        <taxon>Bugula</taxon>
    </lineage>
</organism>
<comment type="subcellular location">
    <subcellularLocation>
        <location evidence="1">Membrane</location>
        <topology evidence="1">Multi-pass membrane protein</topology>
    </subcellularLocation>
</comment>
<dbReference type="Pfam" id="PF03348">
    <property type="entry name" value="Serinc"/>
    <property type="match status" value="1"/>
</dbReference>
<evidence type="ECO:0000256" key="7">
    <source>
        <dbReference type="SAM" id="Phobius"/>
    </source>
</evidence>
<dbReference type="OrthoDB" id="5963193at2759"/>
<accession>A0A7J7JUY2</accession>
<dbReference type="GO" id="GO:0016020">
    <property type="term" value="C:membrane"/>
    <property type="evidence" value="ECO:0007669"/>
    <property type="project" value="UniProtKB-SubCell"/>
</dbReference>
<dbReference type="PANTHER" id="PTHR10383:SF9">
    <property type="entry name" value="SERINE INCORPORATOR, ISOFORM F"/>
    <property type="match status" value="1"/>
</dbReference>
<dbReference type="EMBL" id="VXIV02001786">
    <property type="protein sequence ID" value="KAF6029787.1"/>
    <property type="molecule type" value="Genomic_DNA"/>
</dbReference>
<feature type="transmembrane region" description="Helical" evidence="7">
    <location>
        <begin position="78"/>
        <end position="100"/>
    </location>
</feature>
<keyword evidence="4 7" id="KW-1133">Transmembrane helix</keyword>
<feature type="region of interest" description="Disordered" evidence="6">
    <location>
        <begin position="1"/>
        <end position="24"/>
    </location>
</feature>
<name>A0A7J7JUY2_BUGNE</name>
<feature type="transmembrane region" description="Helical" evidence="7">
    <location>
        <begin position="37"/>
        <end position="58"/>
    </location>
</feature>
<evidence type="ECO:0000256" key="3">
    <source>
        <dbReference type="ARBA" id="ARBA00022692"/>
    </source>
</evidence>
<keyword evidence="3 7" id="KW-0812">Transmembrane</keyword>
<comment type="caution">
    <text evidence="8">The sequence shown here is derived from an EMBL/GenBank/DDBJ whole genome shotgun (WGS) entry which is preliminary data.</text>
</comment>
<proteinExistence type="inferred from homology"/>
<dbReference type="Proteomes" id="UP000593567">
    <property type="component" value="Unassembled WGS sequence"/>
</dbReference>
<sequence length="106" mass="12151">MQSNQEDTTLGEPAGDSEKGGQEVYDNEKDGVAYSYCFFHFMFMLASFYAMMTLTNWFQPEVLNGVVQLSNSMPAMWVKISSSWVCFIIYIWTLIAPLVCSNREFD</sequence>
<gene>
    <name evidence="8" type="ORF">EB796_011885</name>
</gene>
<evidence type="ECO:0000256" key="4">
    <source>
        <dbReference type="ARBA" id="ARBA00022989"/>
    </source>
</evidence>
<evidence type="ECO:0000256" key="5">
    <source>
        <dbReference type="ARBA" id="ARBA00023136"/>
    </source>
</evidence>
<keyword evidence="9" id="KW-1185">Reference proteome</keyword>
<dbReference type="AlphaFoldDB" id="A0A7J7JUY2"/>
<evidence type="ECO:0000313" key="9">
    <source>
        <dbReference type="Proteomes" id="UP000593567"/>
    </source>
</evidence>
<comment type="similarity">
    <text evidence="2">Belongs to the TDE1 family.</text>
</comment>
<dbReference type="PANTHER" id="PTHR10383">
    <property type="entry name" value="SERINE INCORPORATOR"/>
    <property type="match status" value="1"/>
</dbReference>
<reference evidence="8" key="1">
    <citation type="submission" date="2020-06" db="EMBL/GenBank/DDBJ databases">
        <title>Draft genome of Bugula neritina, a colonial animal packing powerful symbionts and potential medicines.</title>
        <authorList>
            <person name="Rayko M."/>
        </authorList>
    </citation>
    <scope>NUCLEOTIDE SEQUENCE [LARGE SCALE GENOMIC DNA]</scope>
    <source>
        <strain evidence="8">Kwan_BN1</strain>
    </source>
</reference>
<dbReference type="InterPro" id="IPR005016">
    <property type="entry name" value="TDE1/TMS"/>
</dbReference>